<name>A0A6A4KL69_9ERIC</name>
<feature type="chain" id="PRO_5025564565" description="Wall-associated receptor kinase C-terminal domain-containing protein" evidence="4">
    <location>
        <begin position="23"/>
        <end position="249"/>
    </location>
</feature>
<evidence type="ECO:0000313" key="6">
    <source>
        <dbReference type="EMBL" id="KAE9445982.1"/>
    </source>
</evidence>
<feature type="non-terminal residue" evidence="6">
    <location>
        <position position="1"/>
    </location>
</feature>
<dbReference type="AlphaFoldDB" id="A0A6A4KL69"/>
<keyword evidence="1" id="KW-0547">Nucleotide-binding</keyword>
<gene>
    <name evidence="6" type="ORF">C3L33_22122</name>
</gene>
<feature type="signal peptide" evidence="4">
    <location>
        <begin position="1"/>
        <end position="22"/>
    </location>
</feature>
<keyword evidence="3" id="KW-0325">Glycoprotein</keyword>
<dbReference type="PANTHER" id="PTHR46008">
    <property type="entry name" value="LEAF RUST 10 DISEASE-RESISTANCE LOCUS RECEPTOR-LIKE PROTEIN KINASE-LIKE 1.4"/>
    <property type="match status" value="1"/>
</dbReference>
<evidence type="ECO:0000256" key="4">
    <source>
        <dbReference type="SAM" id="SignalP"/>
    </source>
</evidence>
<protein>
    <recommendedName>
        <fullName evidence="5">Wall-associated receptor kinase C-terminal domain-containing protein</fullName>
    </recommendedName>
</protein>
<evidence type="ECO:0000259" key="5">
    <source>
        <dbReference type="Pfam" id="PF14380"/>
    </source>
</evidence>
<evidence type="ECO:0000256" key="1">
    <source>
        <dbReference type="ARBA" id="ARBA00022741"/>
    </source>
</evidence>
<dbReference type="GO" id="GO:0016301">
    <property type="term" value="F:kinase activity"/>
    <property type="evidence" value="ECO:0007669"/>
    <property type="project" value="TreeGrafter"/>
</dbReference>
<evidence type="ECO:0000256" key="3">
    <source>
        <dbReference type="ARBA" id="ARBA00023180"/>
    </source>
</evidence>
<keyword evidence="2" id="KW-0067">ATP-binding</keyword>
<comment type="caution">
    <text evidence="6">The sequence shown here is derived from an EMBL/GenBank/DDBJ whole genome shotgun (WGS) entry which is preliminary data.</text>
</comment>
<reference evidence="6" key="1">
    <citation type="journal article" date="2019" name="Genome Biol. Evol.">
        <title>The Rhododendron genome and chromosomal organization provide insight into shared whole-genome duplications across the heath family (Ericaceae).</title>
        <authorList>
            <person name="Soza V.L."/>
            <person name="Lindsley D."/>
            <person name="Waalkes A."/>
            <person name="Ramage E."/>
            <person name="Patwardhan R.P."/>
            <person name="Burton J.N."/>
            <person name="Adey A."/>
            <person name="Kumar A."/>
            <person name="Qiu R."/>
            <person name="Shendure J."/>
            <person name="Hall B."/>
        </authorList>
    </citation>
    <scope>NUCLEOTIDE SEQUENCE</scope>
    <source>
        <strain evidence="6">RSF 1966-606</strain>
    </source>
</reference>
<proteinExistence type="predicted"/>
<dbReference type="EMBL" id="QEFC01003988">
    <property type="protein sequence ID" value="KAE9445982.1"/>
    <property type="molecule type" value="Genomic_DNA"/>
</dbReference>
<dbReference type="PANTHER" id="PTHR46008:SF2">
    <property type="entry name" value="LEAF RUST 10 DISEASE-RESISTANCE LOCUS RECEPTOR-LIKE PROTEIN KINASE-LIKE 1.4"/>
    <property type="match status" value="1"/>
</dbReference>
<dbReference type="InterPro" id="IPR032872">
    <property type="entry name" value="WAK_assoc_C"/>
</dbReference>
<accession>A0A6A4KL69</accession>
<dbReference type="Pfam" id="PF14380">
    <property type="entry name" value="WAK_assoc"/>
    <property type="match status" value="1"/>
</dbReference>
<feature type="domain" description="Wall-associated receptor kinase C-terminal" evidence="5">
    <location>
        <begin position="172"/>
        <end position="236"/>
    </location>
</feature>
<keyword evidence="4" id="KW-0732">Signal</keyword>
<dbReference type="OrthoDB" id="1697421at2759"/>
<sequence>MGFPSFLAFFLVSHLLVLHSTGSCPSSFDCGTLGPIEFPFTNSTHSLCGLYTVSCDEAVPKVTLGAEGRSYQVTGFSSTGNTIKINDPLLRTLIEYKSCNFSSYINPLNTLSVSFTVSPNLTIFKCLASSPELENQTDNYFVGDYIYYRGCRGYTVYYSYPNQQVDRVPASESIPPNCVFFQLPVVSSVEDRNLSDPFSLLTSGFSVGYHVSEECQACLAGGGRCSRDTREFRCLKDKGGTGISIYKRI</sequence>
<dbReference type="GO" id="GO:0005524">
    <property type="term" value="F:ATP binding"/>
    <property type="evidence" value="ECO:0007669"/>
    <property type="project" value="UniProtKB-KW"/>
</dbReference>
<evidence type="ECO:0000256" key="2">
    <source>
        <dbReference type="ARBA" id="ARBA00022840"/>
    </source>
</evidence>
<organism evidence="6">
    <name type="scientific">Rhododendron williamsianum</name>
    <dbReference type="NCBI Taxonomy" id="262921"/>
    <lineage>
        <taxon>Eukaryota</taxon>
        <taxon>Viridiplantae</taxon>
        <taxon>Streptophyta</taxon>
        <taxon>Embryophyta</taxon>
        <taxon>Tracheophyta</taxon>
        <taxon>Spermatophyta</taxon>
        <taxon>Magnoliopsida</taxon>
        <taxon>eudicotyledons</taxon>
        <taxon>Gunneridae</taxon>
        <taxon>Pentapetalae</taxon>
        <taxon>asterids</taxon>
        <taxon>Ericales</taxon>
        <taxon>Ericaceae</taxon>
        <taxon>Ericoideae</taxon>
        <taxon>Rhodoreae</taxon>
        <taxon>Rhododendron</taxon>
    </lineage>
</organism>